<proteinExistence type="predicted"/>
<dbReference type="InterPro" id="IPR035094">
    <property type="entry name" value="EgtD"/>
</dbReference>
<keyword evidence="1" id="KW-0489">Methyltransferase</keyword>
<dbReference type="PIRSF" id="PIRSF018005">
    <property type="entry name" value="UCP018005"/>
    <property type="match status" value="1"/>
</dbReference>
<sequence length="332" mass="36413">MLTRLAEIDPARTLAEDVRSGLGGADKSLPSKYFYDAVGSELFDRITRLPEYYPTRAERAILERRADEIAARSAAVTLVEIGSGTSEKTRLLLAALRRAGSLRRFVAFDVDPTVLDQATAAIAAEFAPIQVDGLVGDFERHLDRLPAYPRRMVAFLGSTIGNLDRAGRARFFGAIRDSMADDDTFLLGADLIKSVDRLHAAYDDAAGVTAAFNRNVLSVLNRELGATFDPAAFDHVARWNAEQSWIEMRLRSRRRQCVHIAALDMDVPFEPGEEIRTEISAKFTRSGLGAELAAAGLRIESWWTDDDGDFALTLAVPDTRPADRSQAVASAP</sequence>
<dbReference type="NCBIfam" id="TIGR03438">
    <property type="entry name" value="egtD_ergothio"/>
    <property type="match status" value="1"/>
</dbReference>
<accession>A0ABP7AJ99</accession>
<keyword evidence="2" id="KW-0808">Transferase</keyword>
<dbReference type="Proteomes" id="UP001501490">
    <property type="component" value="Unassembled WGS sequence"/>
</dbReference>
<dbReference type="Gene3D" id="3.40.50.150">
    <property type="entry name" value="Vaccinia Virus protein VP39"/>
    <property type="match status" value="1"/>
</dbReference>
<evidence type="ECO:0000259" key="3">
    <source>
        <dbReference type="Pfam" id="PF10017"/>
    </source>
</evidence>
<evidence type="ECO:0000256" key="2">
    <source>
        <dbReference type="ARBA" id="ARBA00022679"/>
    </source>
</evidence>
<organism evidence="4 5">
    <name type="scientific">Microlunatus ginsengisoli</name>
    <dbReference type="NCBI Taxonomy" id="363863"/>
    <lineage>
        <taxon>Bacteria</taxon>
        <taxon>Bacillati</taxon>
        <taxon>Actinomycetota</taxon>
        <taxon>Actinomycetes</taxon>
        <taxon>Propionibacteriales</taxon>
        <taxon>Propionibacteriaceae</taxon>
        <taxon>Microlunatus</taxon>
    </lineage>
</organism>
<dbReference type="SUPFAM" id="SSF53335">
    <property type="entry name" value="S-adenosyl-L-methionine-dependent methyltransferases"/>
    <property type="match status" value="1"/>
</dbReference>
<dbReference type="Pfam" id="PF10017">
    <property type="entry name" value="Methyltransf_33"/>
    <property type="match status" value="1"/>
</dbReference>
<dbReference type="InterPro" id="IPR051128">
    <property type="entry name" value="EgtD_Methyltrsf_superfamily"/>
</dbReference>
<dbReference type="PANTHER" id="PTHR43397:SF1">
    <property type="entry name" value="ERGOTHIONEINE BIOSYNTHESIS PROTEIN 1"/>
    <property type="match status" value="1"/>
</dbReference>
<dbReference type="PANTHER" id="PTHR43397">
    <property type="entry name" value="ERGOTHIONEINE BIOSYNTHESIS PROTEIN 1"/>
    <property type="match status" value="1"/>
</dbReference>
<dbReference type="InterPro" id="IPR017804">
    <property type="entry name" value="MeTrfase_EgtD-like"/>
</dbReference>
<dbReference type="InterPro" id="IPR029063">
    <property type="entry name" value="SAM-dependent_MTases_sf"/>
</dbReference>
<evidence type="ECO:0000313" key="5">
    <source>
        <dbReference type="Proteomes" id="UP001501490"/>
    </source>
</evidence>
<protein>
    <submittedName>
        <fullName evidence="4">L-histidine N(Alpha)-methyltransferase</fullName>
    </submittedName>
</protein>
<evidence type="ECO:0000256" key="1">
    <source>
        <dbReference type="ARBA" id="ARBA00022603"/>
    </source>
</evidence>
<gene>
    <name evidence="4" type="primary">egtD</name>
    <name evidence="4" type="ORF">GCM10022236_40280</name>
</gene>
<feature type="domain" description="Histidine-specific methyltransferase SAM-dependent" evidence="3">
    <location>
        <begin position="15"/>
        <end position="315"/>
    </location>
</feature>
<name>A0ABP7AJ99_9ACTN</name>
<keyword evidence="5" id="KW-1185">Reference proteome</keyword>
<comment type="caution">
    <text evidence="4">The sequence shown here is derived from an EMBL/GenBank/DDBJ whole genome shotgun (WGS) entry which is preliminary data.</text>
</comment>
<reference evidence="5" key="1">
    <citation type="journal article" date="2019" name="Int. J. Syst. Evol. Microbiol.">
        <title>The Global Catalogue of Microorganisms (GCM) 10K type strain sequencing project: providing services to taxonomists for standard genome sequencing and annotation.</title>
        <authorList>
            <consortium name="The Broad Institute Genomics Platform"/>
            <consortium name="The Broad Institute Genome Sequencing Center for Infectious Disease"/>
            <person name="Wu L."/>
            <person name="Ma J."/>
        </authorList>
    </citation>
    <scope>NUCLEOTIDE SEQUENCE [LARGE SCALE GENOMIC DNA]</scope>
    <source>
        <strain evidence="5">JCM 16929</strain>
    </source>
</reference>
<dbReference type="InterPro" id="IPR019257">
    <property type="entry name" value="MeTrfase_dom"/>
</dbReference>
<dbReference type="RefSeq" id="WP_344807955.1">
    <property type="nucleotide sequence ID" value="NZ_BAABAB010000033.1"/>
</dbReference>
<evidence type="ECO:0000313" key="4">
    <source>
        <dbReference type="EMBL" id="GAA3633630.1"/>
    </source>
</evidence>
<dbReference type="EMBL" id="BAABAB010000033">
    <property type="protein sequence ID" value="GAA3633630.1"/>
    <property type="molecule type" value="Genomic_DNA"/>
</dbReference>